<evidence type="ECO:0000313" key="9">
    <source>
        <dbReference type="Proteomes" id="UP000663879"/>
    </source>
</evidence>
<gene>
    <name evidence="8" type="ORF">OXX778_LOCUS818</name>
</gene>
<dbReference type="AlphaFoldDB" id="A0A813M394"/>
<protein>
    <recommendedName>
        <fullName evidence="7">ANKLE2 third alpha/beta domain-containing protein</fullName>
    </recommendedName>
</protein>
<feature type="region of interest" description="Disordered" evidence="6">
    <location>
        <begin position="672"/>
        <end position="700"/>
    </location>
</feature>
<dbReference type="GO" id="GO:0051301">
    <property type="term" value="P:cell division"/>
    <property type="evidence" value="ECO:0007669"/>
    <property type="project" value="UniProtKB-KW"/>
</dbReference>
<accession>A0A813M394</accession>
<feature type="compositionally biased region" description="Polar residues" evidence="6">
    <location>
        <begin position="134"/>
        <end position="147"/>
    </location>
</feature>
<feature type="domain" description="ANKLE2 third alpha/beta" evidence="7">
    <location>
        <begin position="343"/>
        <end position="457"/>
    </location>
</feature>
<evidence type="ECO:0000256" key="3">
    <source>
        <dbReference type="ARBA" id="ARBA00023043"/>
    </source>
</evidence>
<evidence type="ECO:0000256" key="4">
    <source>
        <dbReference type="ARBA" id="ARBA00023306"/>
    </source>
</evidence>
<dbReference type="InterPro" id="IPR002110">
    <property type="entry name" value="Ankyrin_rpt"/>
</dbReference>
<keyword evidence="9" id="KW-1185">Reference proteome</keyword>
<reference evidence="8" key="1">
    <citation type="submission" date="2021-02" db="EMBL/GenBank/DDBJ databases">
        <authorList>
            <person name="Nowell W R."/>
        </authorList>
    </citation>
    <scope>NUCLEOTIDE SEQUENCE</scope>
    <source>
        <strain evidence="8">Ploen Becks lab</strain>
    </source>
</reference>
<feature type="region of interest" description="Disordered" evidence="6">
    <location>
        <begin position="134"/>
        <end position="170"/>
    </location>
</feature>
<dbReference type="Gene3D" id="1.25.40.20">
    <property type="entry name" value="Ankyrin repeat-containing domain"/>
    <property type="match status" value="1"/>
</dbReference>
<evidence type="ECO:0000313" key="8">
    <source>
        <dbReference type="EMBL" id="CAF0709539.1"/>
    </source>
</evidence>
<feature type="region of interest" description="Disordered" evidence="6">
    <location>
        <begin position="829"/>
        <end position="851"/>
    </location>
</feature>
<evidence type="ECO:0000259" key="7">
    <source>
        <dbReference type="Pfam" id="PF24567"/>
    </source>
</evidence>
<keyword evidence="3 5" id="KW-0040">ANK repeat</keyword>
<proteinExistence type="inferred from homology"/>
<evidence type="ECO:0000256" key="5">
    <source>
        <dbReference type="PROSITE-ProRule" id="PRU00023"/>
    </source>
</evidence>
<evidence type="ECO:0000256" key="1">
    <source>
        <dbReference type="ARBA" id="ARBA00007597"/>
    </source>
</evidence>
<keyword evidence="2" id="KW-0132">Cell division</keyword>
<dbReference type="Pfam" id="PF24567">
    <property type="entry name" value="ANKLE2_3rd"/>
    <property type="match status" value="1"/>
</dbReference>
<name>A0A813M394_9BILA</name>
<dbReference type="InterPro" id="IPR036770">
    <property type="entry name" value="Ankyrin_rpt-contain_sf"/>
</dbReference>
<dbReference type="Pfam" id="PF00023">
    <property type="entry name" value="Ank"/>
    <property type="match status" value="1"/>
</dbReference>
<evidence type="ECO:0000256" key="6">
    <source>
        <dbReference type="SAM" id="MobiDB-lite"/>
    </source>
</evidence>
<dbReference type="Proteomes" id="UP000663879">
    <property type="component" value="Unassembled WGS sequence"/>
</dbReference>
<dbReference type="PANTHER" id="PTHR12349:SF4">
    <property type="entry name" value="ANKYRIN REPEAT AND LEM DOMAIN-CONTAINING PROTEIN 2"/>
    <property type="match status" value="1"/>
</dbReference>
<dbReference type="PROSITE" id="PS50297">
    <property type="entry name" value="ANK_REP_REGION"/>
    <property type="match status" value="1"/>
</dbReference>
<dbReference type="OrthoDB" id="7446186at2759"/>
<comment type="similarity">
    <text evidence="1">Belongs to the ANKLE2 family.</text>
</comment>
<dbReference type="InterPro" id="IPR056237">
    <property type="entry name" value="ANKLE2_3rd"/>
</dbReference>
<organism evidence="8 9">
    <name type="scientific">Brachionus calyciflorus</name>
    <dbReference type="NCBI Taxonomy" id="104777"/>
    <lineage>
        <taxon>Eukaryota</taxon>
        <taxon>Metazoa</taxon>
        <taxon>Spiralia</taxon>
        <taxon>Gnathifera</taxon>
        <taxon>Rotifera</taxon>
        <taxon>Eurotatoria</taxon>
        <taxon>Monogononta</taxon>
        <taxon>Pseudotrocha</taxon>
        <taxon>Ploima</taxon>
        <taxon>Brachionidae</taxon>
        <taxon>Brachionus</taxon>
    </lineage>
</organism>
<evidence type="ECO:0000256" key="2">
    <source>
        <dbReference type="ARBA" id="ARBA00022618"/>
    </source>
</evidence>
<dbReference type="PROSITE" id="PS50088">
    <property type="entry name" value="ANK_REPEAT"/>
    <property type="match status" value="1"/>
</dbReference>
<comment type="caution">
    <text evidence="8">The sequence shown here is derived from an EMBL/GenBank/DDBJ whole genome shotgun (WGS) entry which is preliminary data.</text>
</comment>
<dbReference type="SUPFAM" id="SSF48403">
    <property type="entry name" value="Ankyrin repeat"/>
    <property type="match status" value="1"/>
</dbReference>
<dbReference type="PANTHER" id="PTHR12349">
    <property type="entry name" value="ANKYRIN REPEAT AND LEM DOMAIN-CONTAINING PROTEIN 2"/>
    <property type="match status" value="1"/>
</dbReference>
<dbReference type="EMBL" id="CAJNOC010000045">
    <property type="protein sequence ID" value="CAF0709539.1"/>
    <property type="molecule type" value="Genomic_DNA"/>
</dbReference>
<feature type="repeat" description="ANK" evidence="5">
    <location>
        <begin position="277"/>
        <end position="299"/>
    </location>
</feature>
<sequence length="851" mass="99178">MIDDEDEYYDSETEPSFTIEEEEISDKLNDLSFTKSDRRSILPNQQYYAIQILNKNRSKTSNNSCNQTQNSIFNRIFINKENAMKLCKQDPDNRRFKLFRSFQEAYAFSYEASEIESGQAPSEDQVRASLSLINNNSNQKQPMNISKTPDGKISESKNLSQDAEKLPFSAPKKPEVNEMRLFIEKNNFESFRDKVVSNPRFLITAGDAPVIYQEGFRYNALHVCAKENRANFCQLILNLLNSTAFLQKMYRNDTQDQSKARSNHLLDLYLNTPEKGLNETPLHFAAKFGSYEVARLLMSCDICCKNAKNKFGKTPNEMICTKATNETSRSKAEAINNLFEQCFYVPLFRDDDKGDVIIEKPSAKLTATLDPNETDFTKNKFNSPNLSRTNSQCRKLAGYVGPISPNLANEIYERLKSPAKLRRSPLNLDILRSDDYKGYERILRKITDEMNLPWCEYWGFLDSYCNLKSQSGLEKLELYLKQKKILTILDSQVDHVQTILNDHLDRSENTEENSLVQFLKQFLIATNQFKLILDLKENLLSIKYEKFFRLMLENEKNLPKIKSDEIMNEEKFNHEQIIDVLNRYMSTIIELSRLDKTSKCYFNLYKTSKILLDYLGCSKLFENFHMSPLFKKLTNPSSVNRPLTNATNTSVWSLRDSKSVNRKKDNQLRKALFNESDEDDDDKNENPNKNSDSDEKDYDDADDSVIDSLKQIQLSDDLELLTLKLNSNSLNDEKINTRRSLNPFGSKNINYDDDLGSNKNWMFSNKTKIKDNYKLFMYGDTPSKLDRAVYLAIQDSRLDSDKYVILNEWFEYMRNFKQSDMQKWRTPMRQNGPIMRSKSFNRPQDYRRSLV</sequence>
<dbReference type="SMART" id="SM00248">
    <property type="entry name" value="ANK"/>
    <property type="match status" value="2"/>
</dbReference>
<keyword evidence="4" id="KW-0131">Cell cycle</keyword>